<reference evidence="3" key="1">
    <citation type="submission" date="2014-07" db="EMBL/GenBank/DDBJ databases">
        <authorList>
            <person name="Wibberg D."/>
        </authorList>
    </citation>
    <scope>NUCLEOTIDE SEQUENCE [LARGE SCALE GENOMIC DNA]</scope>
    <source>
        <strain evidence="3">DG5</strain>
    </source>
</reference>
<evidence type="ECO:0000313" key="3">
    <source>
        <dbReference type="Proteomes" id="UP000032431"/>
    </source>
</evidence>
<dbReference type="HOGENOM" id="CLU_002393_4_1_9"/>
<evidence type="ECO:0000313" key="2">
    <source>
        <dbReference type="EMBL" id="CDZ24006.1"/>
    </source>
</evidence>
<proteinExistence type="predicted"/>
<keyword evidence="3" id="KW-1185">Reference proteome</keyword>
<sequence>MAELVYDKNGRLLFTKEMKKEYTILMPMMLPVHFTLMRNALRLDGFKMELLTTTGRSIVEEGLKYVHNDACYPALLVIGQFIDAIKSGKYDPDKVALIITQTGGGCRASNYIHLLRKALIRAGYPQVPVISLNLSGLEKNPGFKLGINSWRRIIYSMIYGDMIMLLANQCRPYEVEKGSTDALVDSLIERLTEEYKDPKNLRYKKVKENLEKIAAEFAKIKVVHTEKIRVGIVGEIYIKYAALGNNNLEKFLLSEGVEAVVPGLMDFAIFKVDNRVEDAKLYGGQHIKKAVCLALRRFLERKQQEFIDIVKKYPQFRAPVPYSYIKSLVKGYLGYGNKMGEGWLLTGEMLELIHSGTKNIICTQPFGCLPNHIVGKGMIRKIRECNEGANIVAIDYDPGATRINQENRIKLMLANARLTAEKAKANQNKKHEHKPEPVSVH</sequence>
<evidence type="ECO:0008006" key="4">
    <source>
        <dbReference type="Google" id="ProtNLM"/>
    </source>
</evidence>
<accession>A0A078KK18</accession>
<dbReference type="PANTHER" id="PTHR32329">
    <property type="entry name" value="BIFUNCTIONAL PROTEIN [INCLUDES 2-HYDROXYACYL-COA DEHYDRATASE (N-TER) AND ITS ACTIVATOR DOMAIN (C_TERM)-RELATED"/>
    <property type="match status" value="1"/>
</dbReference>
<name>A0A078KK18_9FIRM</name>
<feature type="region of interest" description="Disordered" evidence="1">
    <location>
        <begin position="422"/>
        <end position="441"/>
    </location>
</feature>
<dbReference type="Proteomes" id="UP000032431">
    <property type="component" value="Chromosome I"/>
</dbReference>
<dbReference type="OrthoDB" id="9802715at2"/>
<dbReference type="InterPro" id="IPR051805">
    <property type="entry name" value="Dehydratase_Activator_Redct"/>
</dbReference>
<dbReference type="KEGG" id="ccel:CCDG5_0882"/>
<gene>
    <name evidence="2" type="ORF">CCDG5_0882</name>
</gene>
<dbReference type="AlphaFoldDB" id="A0A078KK18"/>
<dbReference type="PANTHER" id="PTHR32329:SF4">
    <property type="entry name" value="ACTIVATOR OF 2-HYDROXYACYL-COA DEHYDRATASE"/>
    <property type="match status" value="1"/>
</dbReference>
<organism evidence="2 3">
    <name type="scientific">[Clostridium] cellulosi</name>
    <dbReference type="NCBI Taxonomy" id="29343"/>
    <lineage>
        <taxon>Bacteria</taxon>
        <taxon>Bacillati</taxon>
        <taxon>Bacillota</taxon>
        <taxon>Clostridia</taxon>
        <taxon>Eubacteriales</taxon>
        <taxon>Oscillospiraceae</taxon>
        <taxon>Oscillospiraceae incertae sedis</taxon>
    </lineage>
</organism>
<dbReference type="PATRIC" id="fig|29343.3.peg.939"/>
<protein>
    <recommendedName>
        <fullName evidence="4">2-hydroxyglutaryl-CoA dehydratase</fullName>
    </recommendedName>
</protein>
<dbReference type="STRING" id="29343.CCDG5_0882"/>
<dbReference type="EMBL" id="LM995447">
    <property type="protein sequence ID" value="CDZ24006.1"/>
    <property type="molecule type" value="Genomic_DNA"/>
</dbReference>
<evidence type="ECO:0000256" key="1">
    <source>
        <dbReference type="SAM" id="MobiDB-lite"/>
    </source>
</evidence>